<organism evidence="1 2">
    <name type="scientific">Acinetobacter johnsonii</name>
    <dbReference type="NCBI Taxonomy" id="40214"/>
    <lineage>
        <taxon>Bacteria</taxon>
        <taxon>Pseudomonadati</taxon>
        <taxon>Pseudomonadota</taxon>
        <taxon>Gammaproteobacteria</taxon>
        <taxon>Moraxellales</taxon>
        <taxon>Moraxellaceae</taxon>
        <taxon>Acinetobacter</taxon>
    </lineage>
</organism>
<reference evidence="1 2" key="1">
    <citation type="submission" date="2017-02" db="EMBL/GenBank/DDBJ databases">
        <authorList>
            <person name="Peterson S.W."/>
        </authorList>
    </citation>
    <scope>NUCLEOTIDE SEQUENCE [LARGE SCALE GENOMIC DNA]</scope>
    <source>
        <strain evidence="1">C6</strain>
    </source>
</reference>
<proteinExistence type="predicted"/>
<dbReference type="Proteomes" id="UP000196240">
    <property type="component" value="Unassembled WGS sequence"/>
</dbReference>
<evidence type="ECO:0000313" key="1">
    <source>
        <dbReference type="EMBL" id="SJX20810.1"/>
    </source>
</evidence>
<dbReference type="AlphaFoldDB" id="A0A1R7Q967"/>
<accession>A0A1R7Q967</accession>
<dbReference type="EMBL" id="FUUY01000001">
    <property type="protein sequence ID" value="SJX20810.1"/>
    <property type="molecule type" value="Genomic_DNA"/>
</dbReference>
<gene>
    <name evidence="1" type="ORF">ACNJC6_00407</name>
</gene>
<name>A0A1R7Q967_ACIJO</name>
<dbReference type="RefSeq" id="WP_087010866.1">
    <property type="nucleotide sequence ID" value="NZ_FUUY01000001.1"/>
</dbReference>
<sequence length="305" mass="35687">MSKSKYAIDLSLKKLKHRNGLFLGDVWSYHLVDNNDSIPVQDTVESLKDKLEFNQTEKERYISEVTIPTSLMNESNILAHKALVAGRSFLRDLNSGQHSYAEVTAYNGCLFWARCILLYLGIWVSPKKLHESFWIIDIYPNKEKSINDLFNFIKIGNKQPGHIEIWLILKRILNTSKNLPFDPHFLAFIDEIDETAIGFKRHQLQYLNNFWINSDDLTKDCISIDDLSWVKSFTPDIYAKLDLKDKSSDNSLIYFYFILARNCYFLLNKIKPSLPSVFNEEFEELNNSFNLLKILNQKNWLDQLI</sequence>
<protein>
    <submittedName>
        <fullName evidence="1">Uncharacterized protein</fullName>
    </submittedName>
</protein>
<evidence type="ECO:0000313" key="2">
    <source>
        <dbReference type="Proteomes" id="UP000196240"/>
    </source>
</evidence>